<dbReference type="InterPro" id="IPR036390">
    <property type="entry name" value="WH_DNA-bd_sf"/>
</dbReference>
<dbReference type="OrthoDB" id="27073at2759"/>
<protein>
    <recommendedName>
        <fullName evidence="2">Cullin family profile domain-containing protein</fullName>
    </recommendedName>
</protein>
<accession>A0A5J4VIC8</accession>
<dbReference type="PROSITE" id="PS50069">
    <property type="entry name" value="CULLIN_2"/>
    <property type="match status" value="1"/>
</dbReference>
<dbReference type="EMBL" id="SNRW01006965">
    <property type="protein sequence ID" value="KAA6382099.1"/>
    <property type="molecule type" value="Genomic_DNA"/>
</dbReference>
<gene>
    <name evidence="3" type="ORF">EZS28_022373</name>
</gene>
<dbReference type="InterPro" id="IPR036317">
    <property type="entry name" value="Cullin_homology_sf"/>
</dbReference>
<proteinExistence type="inferred from homology"/>
<evidence type="ECO:0000313" key="3">
    <source>
        <dbReference type="EMBL" id="KAA6382099.1"/>
    </source>
</evidence>
<dbReference type="Proteomes" id="UP000324800">
    <property type="component" value="Unassembled WGS sequence"/>
</dbReference>
<dbReference type="SUPFAM" id="SSF46785">
    <property type="entry name" value="Winged helix' DNA-binding domain"/>
    <property type="match status" value="1"/>
</dbReference>
<dbReference type="InterPro" id="IPR036388">
    <property type="entry name" value="WH-like_DNA-bd_sf"/>
</dbReference>
<dbReference type="Pfam" id="PF26557">
    <property type="entry name" value="Cullin_AB"/>
    <property type="match status" value="1"/>
</dbReference>
<dbReference type="InterPro" id="IPR016158">
    <property type="entry name" value="Cullin_homology"/>
</dbReference>
<dbReference type="SMART" id="SM00884">
    <property type="entry name" value="Cullin_Nedd8"/>
    <property type="match status" value="1"/>
</dbReference>
<dbReference type="PANTHER" id="PTHR11932">
    <property type="entry name" value="CULLIN"/>
    <property type="match status" value="1"/>
</dbReference>
<dbReference type="AlphaFoldDB" id="A0A5J4VIC8"/>
<dbReference type="Gene3D" id="3.30.230.130">
    <property type="entry name" value="Cullin, Chain C, Domain 2"/>
    <property type="match status" value="1"/>
</dbReference>
<comment type="caution">
    <text evidence="3">The sequence shown here is derived from an EMBL/GenBank/DDBJ whole genome shotgun (WGS) entry which is preliminary data.</text>
</comment>
<dbReference type="InterPro" id="IPR019559">
    <property type="entry name" value="Cullin_neddylation_domain"/>
</dbReference>
<dbReference type="InterPro" id="IPR045093">
    <property type="entry name" value="Cullin"/>
</dbReference>
<organism evidence="3 4">
    <name type="scientific">Streblomastix strix</name>
    <dbReference type="NCBI Taxonomy" id="222440"/>
    <lineage>
        <taxon>Eukaryota</taxon>
        <taxon>Metamonada</taxon>
        <taxon>Preaxostyla</taxon>
        <taxon>Oxymonadida</taxon>
        <taxon>Streblomastigidae</taxon>
        <taxon>Streblomastix</taxon>
    </lineage>
</organism>
<sequence>MELYRKSNRIYEELFKKNPKQAYGDAVVQRLDHMLQDHDIQIEMNKQFKGYYERDGLIPKFSLEVMVLSKPFFPAIDIQNLNLPTNLQLALQTFKDFYKEIQPCQTIEFAPQLGSVTVEVQFMSRRCNITMHPSQALILLQFADGAMKSLRELEEIIELRMEEVEINTVSLMQNLPILVKAAEGTEQIGAQPEYGIGYDEQLKLNKYLRPDKIDFRVGKPIKDIIGEHSAQFARKELIDQFIVILMRTQRTMKYQDILNLAVNNITQFRPSKYDVKQRIEDLISRQFLKRKVEDRKTIEFIP</sequence>
<feature type="domain" description="Cullin family profile" evidence="2">
    <location>
        <begin position="1"/>
        <end position="172"/>
    </location>
</feature>
<name>A0A5J4VIC8_9EUKA</name>
<evidence type="ECO:0000256" key="1">
    <source>
        <dbReference type="PROSITE-ProRule" id="PRU00330"/>
    </source>
</evidence>
<evidence type="ECO:0000259" key="2">
    <source>
        <dbReference type="PROSITE" id="PS50069"/>
    </source>
</evidence>
<dbReference type="GO" id="GO:0006511">
    <property type="term" value="P:ubiquitin-dependent protein catabolic process"/>
    <property type="evidence" value="ECO:0007669"/>
    <property type="project" value="InterPro"/>
</dbReference>
<dbReference type="Pfam" id="PF10557">
    <property type="entry name" value="Cullin_Nedd8"/>
    <property type="match status" value="1"/>
</dbReference>
<dbReference type="GO" id="GO:0031625">
    <property type="term" value="F:ubiquitin protein ligase binding"/>
    <property type="evidence" value="ECO:0007669"/>
    <property type="project" value="InterPro"/>
</dbReference>
<dbReference type="SUPFAM" id="SSF75632">
    <property type="entry name" value="Cullin homology domain"/>
    <property type="match status" value="1"/>
</dbReference>
<dbReference type="InterPro" id="IPR059120">
    <property type="entry name" value="Cullin-like_AB"/>
</dbReference>
<comment type="similarity">
    <text evidence="1">Belongs to the cullin family.</text>
</comment>
<reference evidence="3 4" key="1">
    <citation type="submission" date="2019-03" db="EMBL/GenBank/DDBJ databases">
        <title>Single cell metagenomics reveals metabolic interactions within the superorganism composed of flagellate Streblomastix strix and complex community of Bacteroidetes bacteria on its surface.</title>
        <authorList>
            <person name="Treitli S.C."/>
            <person name="Kolisko M."/>
            <person name="Husnik F."/>
            <person name="Keeling P."/>
            <person name="Hampl V."/>
        </authorList>
    </citation>
    <scope>NUCLEOTIDE SEQUENCE [LARGE SCALE GENOMIC DNA]</scope>
    <source>
        <strain evidence="3">ST1C</strain>
    </source>
</reference>
<evidence type="ECO:0000313" key="4">
    <source>
        <dbReference type="Proteomes" id="UP000324800"/>
    </source>
</evidence>
<dbReference type="SMART" id="SM00182">
    <property type="entry name" value="CULLIN"/>
    <property type="match status" value="1"/>
</dbReference>
<dbReference type="Gene3D" id="1.10.10.10">
    <property type="entry name" value="Winged helix-like DNA-binding domain superfamily/Winged helix DNA-binding domain"/>
    <property type="match status" value="1"/>
</dbReference>